<protein>
    <recommendedName>
        <fullName evidence="4">DUF2846 domain-containing protein</fullName>
    </recommendedName>
</protein>
<dbReference type="STRING" id="1908260.BKK50_11765"/>
<dbReference type="PROSITE" id="PS51257">
    <property type="entry name" value="PROKAR_LIPOPROTEIN"/>
    <property type="match status" value="1"/>
</dbReference>
<evidence type="ECO:0008006" key="4">
    <source>
        <dbReference type="Google" id="ProtNLM"/>
    </source>
</evidence>
<organism evidence="2 3">
    <name type="scientific">Rodentibacter rarus</name>
    <dbReference type="NCBI Taxonomy" id="1908260"/>
    <lineage>
        <taxon>Bacteria</taxon>
        <taxon>Pseudomonadati</taxon>
        <taxon>Pseudomonadota</taxon>
        <taxon>Gammaproteobacteria</taxon>
        <taxon>Pasteurellales</taxon>
        <taxon>Pasteurellaceae</taxon>
        <taxon>Rodentibacter</taxon>
    </lineage>
</organism>
<dbReference type="AlphaFoldDB" id="A0A1V3IDV7"/>
<keyword evidence="3" id="KW-1185">Reference proteome</keyword>
<gene>
    <name evidence="2" type="ORF">BKK50_11765</name>
</gene>
<sequence>MKRSLAAVALGLALTACSTQGLNDRPLEVWSNFKQSSVSSQQLEENQSLVVFYRQNDVQGSAVNVYVNGDYQTSLLPNAYSAVSVCATKNLFTSSFSTTKDFGNRTQGMYYTLPANEIVYVKVKQETNGKLNFVRIEKSVAENEVAKLPKENQTLSRVRSNNCSDK</sequence>
<dbReference type="RefSeq" id="WP_077418437.1">
    <property type="nucleotide sequence ID" value="NZ_MLHI01000138.1"/>
</dbReference>
<dbReference type="OrthoDB" id="6896077at2"/>
<proteinExistence type="predicted"/>
<feature type="chain" id="PRO_5012979782" description="DUF2846 domain-containing protein" evidence="1">
    <location>
        <begin position="22"/>
        <end position="166"/>
    </location>
</feature>
<dbReference type="EMBL" id="MLHJ01000152">
    <property type="protein sequence ID" value="OOF38370.1"/>
    <property type="molecule type" value="Genomic_DNA"/>
</dbReference>
<dbReference type="Proteomes" id="UP000189433">
    <property type="component" value="Unassembled WGS sequence"/>
</dbReference>
<evidence type="ECO:0000313" key="3">
    <source>
        <dbReference type="Proteomes" id="UP000189433"/>
    </source>
</evidence>
<evidence type="ECO:0000256" key="1">
    <source>
        <dbReference type="SAM" id="SignalP"/>
    </source>
</evidence>
<reference evidence="2 3" key="1">
    <citation type="submission" date="2016-10" db="EMBL/GenBank/DDBJ databases">
        <title>Rodentibacter gen. nov. and new species.</title>
        <authorList>
            <person name="Christensen H."/>
        </authorList>
    </citation>
    <scope>NUCLEOTIDE SEQUENCE [LARGE SCALE GENOMIC DNA]</scope>
    <source>
        <strain evidence="2 3">CCUG17206</strain>
    </source>
</reference>
<comment type="caution">
    <text evidence="2">The sequence shown here is derived from an EMBL/GenBank/DDBJ whole genome shotgun (WGS) entry which is preliminary data.</text>
</comment>
<feature type="signal peptide" evidence="1">
    <location>
        <begin position="1"/>
        <end position="21"/>
    </location>
</feature>
<accession>A0A1V3IDV7</accession>
<keyword evidence="1" id="KW-0732">Signal</keyword>
<evidence type="ECO:0000313" key="2">
    <source>
        <dbReference type="EMBL" id="OOF38370.1"/>
    </source>
</evidence>
<name>A0A1V3IDV7_9PAST</name>